<name>A0A0H4PBS5_9BACT</name>
<protein>
    <recommendedName>
        <fullName evidence="4">TonB-dependent receptor</fullName>
    </recommendedName>
</protein>
<dbReference type="STRING" id="320787.CA2015_2286"/>
<gene>
    <name evidence="2" type="ORF">CA2015_2286</name>
</gene>
<dbReference type="KEGG" id="camu:CA2015_2286"/>
<evidence type="ECO:0000313" key="3">
    <source>
        <dbReference type="Proteomes" id="UP000036520"/>
    </source>
</evidence>
<dbReference type="EMBL" id="CP012040">
    <property type="protein sequence ID" value="AKP51704.1"/>
    <property type="molecule type" value="Genomic_DNA"/>
</dbReference>
<feature type="signal peptide" evidence="1">
    <location>
        <begin position="1"/>
        <end position="24"/>
    </location>
</feature>
<keyword evidence="1" id="KW-0732">Signal</keyword>
<reference evidence="2 3" key="1">
    <citation type="submission" date="2015-07" db="EMBL/GenBank/DDBJ databases">
        <authorList>
            <person name="Kim K.M."/>
        </authorList>
    </citation>
    <scope>NUCLEOTIDE SEQUENCE [LARGE SCALE GENOMIC DNA]</scope>
    <source>
        <strain evidence="2 3">KCTC 12363</strain>
    </source>
</reference>
<dbReference type="PATRIC" id="fig|320787.5.peg.2509"/>
<feature type="chain" id="PRO_5005207949" description="TonB-dependent receptor" evidence="1">
    <location>
        <begin position="25"/>
        <end position="588"/>
    </location>
</feature>
<dbReference type="Proteomes" id="UP000036520">
    <property type="component" value="Chromosome"/>
</dbReference>
<organism evidence="2 3">
    <name type="scientific">Cyclobacterium amurskyense</name>
    <dbReference type="NCBI Taxonomy" id="320787"/>
    <lineage>
        <taxon>Bacteria</taxon>
        <taxon>Pseudomonadati</taxon>
        <taxon>Bacteroidota</taxon>
        <taxon>Cytophagia</taxon>
        <taxon>Cytophagales</taxon>
        <taxon>Cyclobacteriaceae</taxon>
        <taxon>Cyclobacterium</taxon>
    </lineage>
</organism>
<dbReference type="RefSeq" id="WP_048642011.1">
    <property type="nucleotide sequence ID" value="NZ_CP012040.1"/>
</dbReference>
<accession>A0A0H4PBS5</accession>
<proteinExistence type="predicted"/>
<evidence type="ECO:0000313" key="2">
    <source>
        <dbReference type="EMBL" id="AKP51704.1"/>
    </source>
</evidence>
<keyword evidence="3" id="KW-1185">Reference proteome</keyword>
<dbReference type="SUPFAM" id="SSF49464">
    <property type="entry name" value="Carboxypeptidase regulatory domain-like"/>
    <property type="match status" value="1"/>
</dbReference>
<sequence length="588" mass="64665">MIFKFRGFFLLLFICLASPKFVSAQDFLLHEMNYVASNQIPLGDIMDELSKEQGFYFSYQSSLINLNEPITVPSYEGQVEGFLRVLLGEDYEFKEHDKYVIIKYAPGKLDIDLEKGNKSSILRGKVKDFHSGEPVPFASVYEKNTLVSALSDENGDFEFKFKKQPNDLIWLGISKEAYRDTSFVILPTVDVGLREKPNKLRFYPENGVAEAMENSALGRLLIGFRQRVQRLNFGGFFVESPMQVSFTPGLSSQGIFNSQMINNFSLNILGGYTAGVEGLEVAGIFNINQKDVKAFQVAGIFNMTGGDVEGFQASGIHNFVYGNVSGFQVGGIYNHVKGDVNGGQVAGIYNFTDGSSDIQIGGLLNRTAQANVLQIAGLSNHTSTSTGAFQIAGLNNYSEGEVSFQIAGLVNMAENVTGAQFSGLINIAKSSDYPIGLINLIEDGQKSLSVGIDETGLGQIIFRSGGRKLYGLIGTGIMEQSEKTMYGFDFGLGLHVFKKEKTGMDFEFVNRQTTDFSGLTNNSSFFRLIPGYKFGNHFKLVAGPSIGFTAFDKNWTYPSPGYVIAERTTTNGRYSLHAGFYAGIQYSF</sequence>
<evidence type="ECO:0008006" key="4">
    <source>
        <dbReference type="Google" id="ProtNLM"/>
    </source>
</evidence>
<dbReference type="OrthoDB" id="5505971at2"/>
<evidence type="ECO:0000256" key="1">
    <source>
        <dbReference type="SAM" id="SignalP"/>
    </source>
</evidence>
<dbReference type="InterPro" id="IPR008969">
    <property type="entry name" value="CarboxyPept-like_regulatory"/>
</dbReference>
<dbReference type="AlphaFoldDB" id="A0A0H4PBS5"/>